<dbReference type="EMBL" id="UZAJ01000084">
    <property type="protein sequence ID" value="VDO25263.1"/>
    <property type="molecule type" value="Genomic_DNA"/>
</dbReference>
<dbReference type="Proteomes" id="UP000267606">
    <property type="component" value="Unassembled WGS sequence"/>
</dbReference>
<reference evidence="1 2" key="2">
    <citation type="submission" date="2018-11" db="EMBL/GenBank/DDBJ databases">
        <authorList>
            <consortium name="Pathogen Informatics"/>
        </authorList>
    </citation>
    <scope>NUCLEOTIDE SEQUENCE [LARGE SCALE GENOMIC DNA]</scope>
</reference>
<keyword evidence="2" id="KW-1185">Reference proteome</keyword>
<dbReference type="WBParaSite" id="OFLC_0000028701-mRNA-1">
    <property type="protein sequence ID" value="OFLC_0000028701-mRNA-1"/>
    <property type="gene ID" value="OFLC_0000028701"/>
</dbReference>
<organism evidence="3">
    <name type="scientific">Onchocerca flexuosa</name>
    <dbReference type="NCBI Taxonomy" id="387005"/>
    <lineage>
        <taxon>Eukaryota</taxon>
        <taxon>Metazoa</taxon>
        <taxon>Ecdysozoa</taxon>
        <taxon>Nematoda</taxon>
        <taxon>Chromadorea</taxon>
        <taxon>Rhabditida</taxon>
        <taxon>Spirurina</taxon>
        <taxon>Spiruromorpha</taxon>
        <taxon>Filarioidea</taxon>
        <taxon>Onchocercidae</taxon>
        <taxon>Onchocerca</taxon>
    </lineage>
</organism>
<name>A0A183GYH8_9BILA</name>
<protein>
    <submittedName>
        <fullName evidence="3">Secreted protein</fullName>
    </submittedName>
</protein>
<sequence length="52" mass="6302">MNTSKLYYMLMFVANMVHRLHSLYYHRGSQTFPSYQIDYHLKMSTQCSLIDH</sequence>
<dbReference type="AlphaFoldDB" id="A0A183GYH8"/>
<gene>
    <name evidence="1" type="ORF">OFLC_LOCUS288</name>
</gene>
<accession>A0A183GYH8</accession>
<proteinExistence type="predicted"/>
<evidence type="ECO:0000313" key="2">
    <source>
        <dbReference type="Proteomes" id="UP000267606"/>
    </source>
</evidence>
<reference evidence="3" key="1">
    <citation type="submission" date="2016-06" db="UniProtKB">
        <authorList>
            <consortium name="WormBaseParasite"/>
        </authorList>
    </citation>
    <scope>IDENTIFICATION</scope>
</reference>
<evidence type="ECO:0000313" key="3">
    <source>
        <dbReference type="WBParaSite" id="OFLC_0000028701-mRNA-1"/>
    </source>
</evidence>
<evidence type="ECO:0000313" key="1">
    <source>
        <dbReference type="EMBL" id="VDO25263.1"/>
    </source>
</evidence>